<comment type="caution">
    <text evidence="2">The sequence shown here is derived from an EMBL/GenBank/DDBJ whole genome shotgun (WGS) entry which is preliminary data.</text>
</comment>
<dbReference type="Proteomes" id="UP000005045">
    <property type="component" value="Unassembled WGS sequence"/>
</dbReference>
<evidence type="ECO:0000256" key="1">
    <source>
        <dbReference type="SAM" id="MobiDB-lite"/>
    </source>
</evidence>
<protein>
    <submittedName>
        <fullName evidence="2">Uncharacterized protein</fullName>
    </submittedName>
</protein>
<name>B1FXJ3_PARG4</name>
<organism evidence="2 3">
    <name type="scientific">Paraburkholderia graminis (strain ATCC 700544 / DSM 17151 / LMG 18924 / NCIMB 13744 / C4D1M)</name>
    <dbReference type="NCBI Taxonomy" id="396598"/>
    <lineage>
        <taxon>Bacteria</taxon>
        <taxon>Pseudomonadati</taxon>
        <taxon>Pseudomonadota</taxon>
        <taxon>Betaproteobacteria</taxon>
        <taxon>Burkholderiales</taxon>
        <taxon>Burkholderiaceae</taxon>
        <taxon>Paraburkholderia</taxon>
    </lineage>
</organism>
<evidence type="ECO:0000313" key="3">
    <source>
        <dbReference type="Proteomes" id="UP000005045"/>
    </source>
</evidence>
<proteinExistence type="predicted"/>
<evidence type="ECO:0000313" key="2">
    <source>
        <dbReference type="EMBL" id="EDT11536.1"/>
    </source>
</evidence>
<sequence>MLIKLLLLGAAFLWAYMSLTDEPSPEEPGSGGLRPAVGAGAEGERQVSSDC</sequence>
<feature type="compositionally biased region" description="Basic and acidic residues" evidence="1">
    <location>
        <begin position="42"/>
        <end position="51"/>
    </location>
</feature>
<feature type="region of interest" description="Disordered" evidence="1">
    <location>
        <begin position="22"/>
        <end position="51"/>
    </location>
</feature>
<reference evidence="2 3" key="1">
    <citation type="submission" date="2008-03" db="EMBL/GenBank/DDBJ databases">
        <title>Sequencing of the draft genome and assembly of Burkholderia graminis C4D1M.</title>
        <authorList>
            <consortium name="US DOE Joint Genome Institute (JGI-PGF)"/>
            <person name="Copeland A."/>
            <person name="Lucas S."/>
            <person name="Lapidus A."/>
            <person name="Glavina del Rio T."/>
            <person name="Dalin E."/>
            <person name="Tice H."/>
            <person name="Bruce D."/>
            <person name="Goodwin L."/>
            <person name="Pitluck S."/>
            <person name="Larimer F."/>
            <person name="Land M.L."/>
            <person name="Hauser L."/>
            <person name="Tiedje J."/>
            <person name="Richardson P."/>
        </authorList>
    </citation>
    <scope>NUCLEOTIDE SEQUENCE [LARGE SCALE GENOMIC DNA]</scope>
    <source>
        <strain evidence="3">ATCC 700544 / DSM 17151 / LMG 18924 / NCIMB 13744 / C4D1M</strain>
    </source>
</reference>
<dbReference type="AlphaFoldDB" id="B1FXJ3"/>
<keyword evidence="3" id="KW-1185">Reference proteome</keyword>
<dbReference type="EMBL" id="ABLD01000004">
    <property type="protein sequence ID" value="EDT11536.1"/>
    <property type="molecule type" value="Genomic_DNA"/>
</dbReference>
<gene>
    <name evidence="2" type="ORF">BgramDRAFT_2061</name>
</gene>
<accession>B1FXJ3</accession>